<evidence type="ECO:0000256" key="9">
    <source>
        <dbReference type="ARBA" id="ARBA00023134"/>
    </source>
</evidence>
<accession>A0A543CG69</accession>
<dbReference type="PRINTS" id="PR00019">
    <property type="entry name" value="LEURICHRPT"/>
</dbReference>
<keyword evidence="6" id="KW-0547">Nucleotide-binding</keyword>
<evidence type="ECO:0000256" key="6">
    <source>
        <dbReference type="ARBA" id="ARBA00022741"/>
    </source>
</evidence>
<dbReference type="Pfam" id="PF08477">
    <property type="entry name" value="Roc"/>
    <property type="match status" value="1"/>
</dbReference>
<keyword evidence="4" id="KW-0808">Transferase</keyword>
<dbReference type="Gene3D" id="3.80.10.10">
    <property type="entry name" value="Ribonuclease Inhibitor"/>
    <property type="match status" value="1"/>
</dbReference>
<dbReference type="OrthoDB" id="498873at2"/>
<dbReference type="InterPro" id="IPR032675">
    <property type="entry name" value="LRR_dom_sf"/>
</dbReference>
<dbReference type="SMART" id="SM00364">
    <property type="entry name" value="LRR_BAC"/>
    <property type="match status" value="10"/>
</dbReference>
<dbReference type="InterPro" id="IPR050715">
    <property type="entry name" value="LRR-SigEffector_domain"/>
</dbReference>
<keyword evidence="14" id="KW-1185">Reference proteome</keyword>
<dbReference type="Pfam" id="PF25497">
    <property type="entry name" value="COR-B"/>
    <property type="match status" value="1"/>
</dbReference>
<dbReference type="InterPro" id="IPR027417">
    <property type="entry name" value="P-loop_NTPase"/>
</dbReference>
<evidence type="ECO:0000256" key="7">
    <source>
        <dbReference type="ARBA" id="ARBA00022777"/>
    </source>
</evidence>
<evidence type="ECO:0000256" key="3">
    <source>
        <dbReference type="ARBA" id="ARBA00022614"/>
    </source>
</evidence>
<keyword evidence="9" id="KW-0342">GTP-binding</keyword>
<organism evidence="13 14">
    <name type="scientific">Actinoallomurus bryophytorum</name>
    <dbReference type="NCBI Taxonomy" id="1490222"/>
    <lineage>
        <taxon>Bacteria</taxon>
        <taxon>Bacillati</taxon>
        <taxon>Actinomycetota</taxon>
        <taxon>Actinomycetes</taxon>
        <taxon>Streptosporangiales</taxon>
        <taxon>Thermomonosporaceae</taxon>
        <taxon>Actinoallomurus</taxon>
    </lineage>
</organism>
<dbReference type="Pfam" id="PF23598">
    <property type="entry name" value="LRR_14"/>
    <property type="match status" value="2"/>
</dbReference>
<dbReference type="Gene3D" id="1.10.10.10">
    <property type="entry name" value="Winged helix-like DNA-binding domain superfamily/Winged helix DNA-binding domain"/>
    <property type="match status" value="1"/>
</dbReference>
<dbReference type="RefSeq" id="WP_141954907.1">
    <property type="nucleotide sequence ID" value="NZ_VFOZ01000001.1"/>
</dbReference>
<keyword evidence="8" id="KW-0067">ATP-binding</keyword>
<keyword evidence="2" id="KW-0723">Serine/threonine-protein kinase</keyword>
<evidence type="ECO:0000256" key="1">
    <source>
        <dbReference type="ARBA" id="ARBA00012513"/>
    </source>
</evidence>
<dbReference type="InterPro" id="IPR003591">
    <property type="entry name" value="Leu-rich_rpt_typical-subtyp"/>
</dbReference>
<dbReference type="SUPFAM" id="SSF52058">
    <property type="entry name" value="L domain-like"/>
    <property type="match status" value="1"/>
</dbReference>
<dbReference type="PANTHER" id="PTHR45752:SF187">
    <property type="entry name" value="LEUCINE-RICH REPEAT AND IQ DOMAIN-CONTAINING PROTEIN 4"/>
    <property type="match status" value="1"/>
</dbReference>
<dbReference type="InterPro" id="IPR020859">
    <property type="entry name" value="ROC"/>
</dbReference>
<keyword evidence="3" id="KW-0433">Leucine-rich repeat</keyword>
<evidence type="ECO:0000256" key="11">
    <source>
        <dbReference type="ARBA" id="ARBA00048679"/>
    </source>
</evidence>
<dbReference type="Pfam" id="PF16095">
    <property type="entry name" value="COR-A"/>
    <property type="match status" value="1"/>
</dbReference>
<dbReference type="PROSITE" id="PS51450">
    <property type="entry name" value="LRR"/>
    <property type="match status" value="3"/>
</dbReference>
<sequence length="1074" mass="119597">MESGKMAMVERRITFAARYRSTSLNLAGLDLTALPESIGNLTTLNTLDLSGNQLTVLPASIFNITGLRSIKLQKNSLSVLPSSIGKLTKLHTLELKSNRLRTLPDSIGKLGSLRLLQLQDNQLSELPDSIVNLARLTNFNVSNNQVAALPTAIGRLTKLRTFQLQANQLSALPHSMVNLTSLTNLDLSDNQLTALPEFFDKLTRLNFLQLQRNQLHVLPESIGHLVALSHLDAEDNQLNKLPESIGSLTSLRSLQLQGNELRTLPESIGHLTLLTRLNLSENRLDTLPESIGNLISLRSLQIQKNHLRTLPVSIGNLSELTSLHWHENDLVFPPREVQALGTTGLQAFLRSLWAEASEQWVSKMLVVGEAAVGKTSVTKVLCGLPYDPSEPQTHGVHVDPLVLTHPSRSKIKMRLSVWDFGGQLEYRATQRFYLSDRSLFVLVWNSRRGWRVGGQIEEWLQAISTVAPSSPVFVVATHAAESVVDLDEVDLQRRYPRIVGFARVDCSDGTGIGELRERLAAQAALLPLMGQRWPDAWTRAADALSSEDRRHISVSRCDQLMEAVGVDDAQMRAIIRAALHDRGEILHFPYDPELADTVILQPAWVDTMITRVLDSQEIVDRGGLLSREHRAQLWRDIDDAGLREMLTALMERFDLAYRVDASGHSDIALVVERLPAGAPTRLPAGWDNALDQPGASQVQVRYKLESRQAGIPSWFIAREHRFTTGTAWSRGVLLQYRGQTIPAWALLTDDGMAQPTVTLTVRGRAPYAFFSILDEGFTGTIKERYPGLRPRRMIPCICSPTTTPCEHEFDGSDAQRALDHGFPLQCPKTFTMVDVRSLLLGLRPASLESILTRLDDDVHAVKENLDDVKNVTTRIERFQLQVLDTVRDLLGHRASQGINCPSIFTLVKVGNTRYQLQLYCEQPDNPHPLQDGDGMYELRNVPAWLKKYAPYLQLVLIGLRYALPIVGPALTGIAGIALTEVEKAQLEASCKLLEGITAIPDVGQRIDDAFPDTRTHQVQRVTANFAELRQALLDIDPDFGGLRPRQLPENRGIAYLCVQHRQALTYPQESDAHL</sequence>
<evidence type="ECO:0000256" key="8">
    <source>
        <dbReference type="ARBA" id="ARBA00022840"/>
    </source>
</evidence>
<dbReference type="Gene3D" id="3.30.310.200">
    <property type="match status" value="1"/>
</dbReference>
<dbReference type="InterPro" id="IPR032171">
    <property type="entry name" value="COR-A"/>
</dbReference>
<dbReference type="EMBL" id="VFOZ01000001">
    <property type="protein sequence ID" value="TQL96116.1"/>
    <property type="molecule type" value="Genomic_DNA"/>
</dbReference>
<dbReference type="GO" id="GO:0004674">
    <property type="term" value="F:protein serine/threonine kinase activity"/>
    <property type="evidence" value="ECO:0007669"/>
    <property type="project" value="UniProtKB-KW"/>
</dbReference>
<dbReference type="Gene3D" id="3.40.50.300">
    <property type="entry name" value="P-loop containing nucleotide triphosphate hydrolases"/>
    <property type="match status" value="1"/>
</dbReference>
<dbReference type="PROSITE" id="PS51424">
    <property type="entry name" value="ROC"/>
    <property type="match status" value="1"/>
</dbReference>
<feature type="domain" description="Roc" evidence="12">
    <location>
        <begin position="355"/>
        <end position="526"/>
    </location>
</feature>
<dbReference type="EC" id="2.7.11.1" evidence="1"/>
<evidence type="ECO:0000313" key="13">
    <source>
        <dbReference type="EMBL" id="TQL96116.1"/>
    </source>
</evidence>
<evidence type="ECO:0000256" key="10">
    <source>
        <dbReference type="ARBA" id="ARBA00047899"/>
    </source>
</evidence>
<protein>
    <recommendedName>
        <fullName evidence="1">non-specific serine/threonine protein kinase</fullName>
        <ecNumber evidence="1">2.7.11.1</ecNumber>
    </recommendedName>
</protein>
<name>A0A543CG69_9ACTN</name>
<evidence type="ECO:0000256" key="4">
    <source>
        <dbReference type="ARBA" id="ARBA00022679"/>
    </source>
</evidence>
<dbReference type="SUPFAM" id="SSF52540">
    <property type="entry name" value="P-loop containing nucleoside triphosphate hydrolases"/>
    <property type="match status" value="1"/>
</dbReference>
<dbReference type="InterPro" id="IPR001611">
    <property type="entry name" value="Leu-rich_rpt"/>
</dbReference>
<comment type="catalytic activity">
    <reaction evidence="10">
        <text>L-threonyl-[protein] + ATP = O-phospho-L-threonyl-[protein] + ADP + H(+)</text>
        <dbReference type="Rhea" id="RHEA:46608"/>
        <dbReference type="Rhea" id="RHEA-COMP:11060"/>
        <dbReference type="Rhea" id="RHEA-COMP:11605"/>
        <dbReference type="ChEBI" id="CHEBI:15378"/>
        <dbReference type="ChEBI" id="CHEBI:30013"/>
        <dbReference type="ChEBI" id="CHEBI:30616"/>
        <dbReference type="ChEBI" id="CHEBI:61977"/>
        <dbReference type="ChEBI" id="CHEBI:456216"/>
        <dbReference type="EC" id="2.7.11.1"/>
    </reaction>
</comment>
<evidence type="ECO:0000313" key="14">
    <source>
        <dbReference type="Proteomes" id="UP000316096"/>
    </source>
</evidence>
<dbReference type="AlphaFoldDB" id="A0A543CG69"/>
<reference evidence="13 14" key="1">
    <citation type="submission" date="2019-06" db="EMBL/GenBank/DDBJ databases">
        <title>Sequencing the genomes of 1000 actinobacteria strains.</title>
        <authorList>
            <person name="Klenk H.-P."/>
        </authorList>
    </citation>
    <scope>NUCLEOTIDE SEQUENCE [LARGE SCALE GENOMIC DNA]</scope>
    <source>
        <strain evidence="13 14">DSM 102200</strain>
    </source>
</reference>
<proteinExistence type="predicted"/>
<dbReference type="SMART" id="SM00369">
    <property type="entry name" value="LRR_TYP"/>
    <property type="match status" value="10"/>
</dbReference>
<evidence type="ECO:0000256" key="2">
    <source>
        <dbReference type="ARBA" id="ARBA00022527"/>
    </source>
</evidence>
<dbReference type="GO" id="GO:0005524">
    <property type="term" value="F:ATP binding"/>
    <property type="evidence" value="ECO:0007669"/>
    <property type="project" value="UniProtKB-KW"/>
</dbReference>
<keyword evidence="5" id="KW-0677">Repeat</keyword>
<dbReference type="InterPro" id="IPR036388">
    <property type="entry name" value="WH-like_DNA-bd_sf"/>
</dbReference>
<dbReference type="Proteomes" id="UP000316096">
    <property type="component" value="Unassembled WGS sequence"/>
</dbReference>
<comment type="caution">
    <text evidence="13">The sequence shown here is derived from an EMBL/GenBank/DDBJ whole genome shotgun (WGS) entry which is preliminary data.</text>
</comment>
<gene>
    <name evidence="13" type="ORF">FB559_1637</name>
</gene>
<evidence type="ECO:0000256" key="5">
    <source>
        <dbReference type="ARBA" id="ARBA00022737"/>
    </source>
</evidence>
<dbReference type="InterPro" id="IPR057263">
    <property type="entry name" value="COR-B"/>
</dbReference>
<dbReference type="InterPro" id="IPR055414">
    <property type="entry name" value="LRR_R13L4/SHOC2-like"/>
</dbReference>
<comment type="catalytic activity">
    <reaction evidence="11">
        <text>L-seryl-[protein] + ATP = O-phospho-L-seryl-[protein] + ADP + H(+)</text>
        <dbReference type="Rhea" id="RHEA:17989"/>
        <dbReference type="Rhea" id="RHEA-COMP:9863"/>
        <dbReference type="Rhea" id="RHEA-COMP:11604"/>
        <dbReference type="ChEBI" id="CHEBI:15378"/>
        <dbReference type="ChEBI" id="CHEBI:29999"/>
        <dbReference type="ChEBI" id="CHEBI:30616"/>
        <dbReference type="ChEBI" id="CHEBI:83421"/>
        <dbReference type="ChEBI" id="CHEBI:456216"/>
        <dbReference type="EC" id="2.7.11.1"/>
    </reaction>
</comment>
<dbReference type="Pfam" id="PF00560">
    <property type="entry name" value="LRR_1"/>
    <property type="match status" value="1"/>
</dbReference>
<keyword evidence="7" id="KW-0418">Kinase</keyword>
<dbReference type="PANTHER" id="PTHR45752">
    <property type="entry name" value="LEUCINE-RICH REPEAT-CONTAINING"/>
    <property type="match status" value="1"/>
</dbReference>
<evidence type="ECO:0000259" key="12">
    <source>
        <dbReference type="PROSITE" id="PS51424"/>
    </source>
</evidence>